<name>A0ACC2IBU8_9PLEO</name>
<gene>
    <name evidence="1" type="ORF">OPT61_g5072</name>
</gene>
<protein>
    <submittedName>
        <fullName evidence="1">Uncharacterized protein</fullName>
    </submittedName>
</protein>
<accession>A0ACC2IBU8</accession>
<organism evidence="1 2">
    <name type="scientific">Boeremia exigua</name>
    <dbReference type="NCBI Taxonomy" id="749465"/>
    <lineage>
        <taxon>Eukaryota</taxon>
        <taxon>Fungi</taxon>
        <taxon>Dikarya</taxon>
        <taxon>Ascomycota</taxon>
        <taxon>Pezizomycotina</taxon>
        <taxon>Dothideomycetes</taxon>
        <taxon>Pleosporomycetidae</taxon>
        <taxon>Pleosporales</taxon>
        <taxon>Pleosporineae</taxon>
        <taxon>Didymellaceae</taxon>
        <taxon>Boeremia</taxon>
    </lineage>
</organism>
<keyword evidence="2" id="KW-1185">Reference proteome</keyword>
<proteinExistence type="predicted"/>
<sequence length="599" mass="66010">MRVYIPGFVYRLTPLSTAYKADLRALVLCQLTLLDRVALIFDMASRPNKWPQASNELLPNTLFRLASQYPSAVYAEFPLTENAADGYRTINFKEVANAVHATAWWIDQQVGKPAKDDGSETLVYMGPNDLRYELLVLGSVMVGYKMLFPNPRYGVEAISTLTSLANGSVMLTPTEPFPVVKAVSNKCSMRNVEVPSVDHFLASTSDSYPYTKTFEASRNEPLICLHTSGTSGFPKPIIWTHDWANSVAKGCYLPAPAGYKLADEDMHGSHKRIMSLFPRMHASGIIVGLILPLYLGLMAIYAPSRLAPDEAVKAAASAAEALGSEDKIDTLALPPPHAEYIGAEPSMLEKFEKLVSTIGWGGGGISNATANALAAKVSVYNAFASTEMGLFPTIRKSEPENNQTVHDEWQYITFHPALNIRFDAISNGDDGTLYQAIVVKNEGELAWIQPIFKIFTDVKEIGMGDMFVRHPHDPNKWKYAGRTDDMLTFLIGGKFYPGAAERQITAHPGVLGAMIVGTRRPRASLILHLKDGTDLESVWEVIEKANQNAPMYARIARHMIVTTTQPFPRTGKGTVQRAGTLKMFADQIEALYKKDHSFA</sequence>
<dbReference type="EMBL" id="JAPHNI010000313">
    <property type="protein sequence ID" value="KAJ8112587.1"/>
    <property type="molecule type" value="Genomic_DNA"/>
</dbReference>
<reference evidence="1" key="1">
    <citation type="submission" date="2022-11" db="EMBL/GenBank/DDBJ databases">
        <title>Genome Sequence of Boeremia exigua.</title>
        <authorList>
            <person name="Buettner E."/>
        </authorList>
    </citation>
    <scope>NUCLEOTIDE SEQUENCE</scope>
    <source>
        <strain evidence="1">CU02</strain>
    </source>
</reference>
<evidence type="ECO:0000313" key="2">
    <source>
        <dbReference type="Proteomes" id="UP001153331"/>
    </source>
</evidence>
<evidence type="ECO:0000313" key="1">
    <source>
        <dbReference type="EMBL" id="KAJ8112587.1"/>
    </source>
</evidence>
<comment type="caution">
    <text evidence="1">The sequence shown here is derived from an EMBL/GenBank/DDBJ whole genome shotgun (WGS) entry which is preliminary data.</text>
</comment>
<dbReference type="Proteomes" id="UP001153331">
    <property type="component" value="Unassembled WGS sequence"/>
</dbReference>